<protein>
    <recommendedName>
        <fullName evidence="4">Nudix hydrolase 6</fullName>
    </recommendedName>
</protein>
<evidence type="ECO:0008006" key="4">
    <source>
        <dbReference type="Google" id="ProtNLM"/>
    </source>
</evidence>
<dbReference type="Proteomes" id="UP000054632">
    <property type="component" value="Unassembled WGS sequence"/>
</dbReference>
<evidence type="ECO:0000313" key="2">
    <source>
        <dbReference type="EMBL" id="KRY65109.1"/>
    </source>
</evidence>
<keyword evidence="1" id="KW-0472">Membrane</keyword>
<dbReference type="Gene3D" id="3.90.79.10">
    <property type="entry name" value="Nucleoside Triphosphate Pyrophosphohydrolase"/>
    <property type="match status" value="1"/>
</dbReference>
<organism evidence="2 3">
    <name type="scientific">Trichinella pseudospiralis</name>
    <name type="common">Parasitic roundworm</name>
    <dbReference type="NCBI Taxonomy" id="6337"/>
    <lineage>
        <taxon>Eukaryota</taxon>
        <taxon>Metazoa</taxon>
        <taxon>Ecdysozoa</taxon>
        <taxon>Nematoda</taxon>
        <taxon>Enoplea</taxon>
        <taxon>Dorylaimia</taxon>
        <taxon>Trichinellida</taxon>
        <taxon>Trichinellidae</taxon>
        <taxon>Trichinella</taxon>
    </lineage>
</organism>
<gene>
    <name evidence="2" type="ORF">T4A_7315</name>
</gene>
<name>A0A0V1DUC6_TRIPS</name>
<sequence>MKSSGSWQFPQYFVNNIKNKPLGKQIEDELNKHFLSIGLSEGEIKNKLAEIYANVHEVPVKLPTEPMDTDQAWLITHVVVVFDKREKHIGSVSFDSSSELGWKEIDKDMLKVLKKLPTKSSDNFHLGSQNPYSVVYKIAPLICAPAGELFLYSWYVALPIIIMLFIIYGILHF</sequence>
<dbReference type="EMBL" id="JYDR01000230">
    <property type="protein sequence ID" value="KRY65109.1"/>
    <property type="molecule type" value="Genomic_DNA"/>
</dbReference>
<keyword evidence="1" id="KW-1133">Transmembrane helix</keyword>
<reference evidence="2 3" key="1">
    <citation type="submission" date="2015-01" db="EMBL/GenBank/DDBJ databases">
        <title>Evolution of Trichinella species and genotypes.</title>
        <authorList>
            <person name="Korhonen P.K."/>
            <person name="Edoardo P."/>
            <person name="Giuseppe L.R."/>
            <person name="Gasser R.B."/>
        </authorList>
    </citation>
    <scope>NUCLEOTIDE SEQUENCE [LARGE SCALE GENOMIC DNA]</scope>
    <source>
        <strain evidence="2">ISS13</strain>
    </source>
</reference>
<dbReference type="AlphaFoldDB" id="A0A0V1DUC6"/>
<keyword evidence="1" id="KW-0812">Transmembrane</keyword>
<feature type="transmembrane region" description="Helical" evidence="1">
    <location>
        <begin position="149"/>
        <end position="171"/>
    </location>
</feature>
<comment type="caution">
    <text evidence="2">The sequence shown here is derived from an EMBL/GenBank/DDBJ whole genome shotgun (WGS) entry which is preliminary data.</text>
</comment>
<evidence type="ECO:0000256" key="1">
    <source>
        <dbReference type="SAM" id="Phobius"/>
    </source>
</evidence>
<proteinExistence type="predicted"/>
<evidence type="ECO:0000313" key="3">
    <source>
        <dbReference type="Proteomes" id="UP000054632"/>
    </source>
</evidence>
<accession>A0A0V1DUC6</accession>